<sequence length="180" mass="19072">MASLIARSPLAGQAPLVLGRLRLAEGRPGPITSLARLKDRPLDALLEAAGLSFPAPNSMVSTETHRLVWTGRDQAFLFGPPLEGLGAACAATDQSDGWASLLLEGPGAEEALMRLVPLDLRLTAFPQGRTARAPLNHMQAILMRTGPEAFTVLVFRSMAQSAWHEIGTAMRSLAARAAIG</sequence>
<dbReference type="InterPro" id="IPR027266">
    <property type="entry name" value="TrmE/GcvT-like"/>
</dbReference>
<proteinExistence type="predicted"/>
<name>A0A2T4JXT6_9RHOB</name>
<organism evidence="1 2">
    <name type="scientific">Cereibacter changlensis JA139</name>
    <dbReference type="NCBI Taxonomy" id="1188249"/>
    <lineage>
        <taxon>Bacteria</taxon>
        <taxon>Pseudomonadati</taxon>
        <taxon>Pseudomonadota</taxon>
        <taxon>Alphaproteobacteria</taxon>
        <taxon>Rhodobacterales</taxon>
        <taxon>Paracoccaceae</taxon>
        <taxon>Cereibacter</taxon>
    </lineage>
</organism>
<dbReference type="Gene3D" id="3.30.1360.120">
    <property type="entry name" value="Probable tRNA modification gtpase trme, domain 1"/>
    <property type="match status" value="1"/>
</dbReference>
<comment type="caution">
    <text evidence="1">The sequence shown here is derived from an EMBL/GenBank/DDBJ whole genome shotgun (WGS) entry which is preliminary data.</text>
</comment>
<evidence type="ECO:0000313" key="1">
    <source>
        <dbReference type="EMBL" id="PTE22607.1"/>
    </source>
</evidence>
<dbReference type="EMBL" id="PZKG01000018">
    <property type="protein sequence ID" value="PTE22607.1"/>
    <property type="molecule type" value="Genomic_DNA"/>
</dbReference>
<dbReference type="RefSeq" id="WP_107663025.1">
    <property type="nucleotide sequence ID" value="NZ_PZKG01000018.1"/>
</dbReference>
<protein>
    <submittedName>
        <fullName evidence="1">Sarcosine oxidase subunit gamma</fullName>
    </submittedName>
</protein>
<keyword evidence="2" id="KW-1185">Reference proteome</keyword>
<reference evidence="1 2" key="1">
    <citation type="submission" date="2018-03" db="EMBL/GenBank/DDBJ databases">
        <title>Cereibacter changlensis.</title>
        <authorList>
            <person name="Meyer T.E."/>
            <person name="Miller S."/>
            <person name="Lodha T."/>
            <person name="Gandham S."/>
            <person name="Chintalapati S."/>
            <person name="Chintalapati V.R."/>
        </authorList>
    </citation>
    <scope>NUCLEOTIDE SEQUENCE [LARGE SCALE GENOMIC DNA]</scope>
    <source>
        <strain evidence="1 2">JA139</strain>
    </source>
</reference>
<dbReference type="SUPFAM" id="SSF103025">
    <property type="entry name" value="Folate-binding domain"/>
    <property type="match status" value="1"/>
</dbReference>
<dbReference type="OrthoDB" id="7350722at2"/>
<gene>
    <name evidence="1" type="ORF">C5F48_06100</name>
</gene>
<evidence type="ECO:0000313" key="2">
    <source>
        <dbReference type="Proteomes" id="UP000241010"/>
    </source>
</evidence>
<dbReference type="AlphaFoldDB" id="A0A2T4JXT6"/>
<dbReference type="Proteomes" id="UP000241010">
    <property type="component" value="Unassembled WGS sequence"/>
</dbReference>
<accession>A0A2T4JXT6</accession>